<comment type="cofactor">
    <cofactor evidence="1">
        <name>Mg(2+)</name>
        <dbReference type="ChEBI" id="CHEBI:18420"/>
    </cofactor>
</comment>
<dbReference type="SUPFAM" id="SSF55811">
    <property type="entry name" value="Nudix"/>
    <property type="match status" value="1"/>
</dbReference>
<feature type="domain" description="Nudix hydrolase" evidence="3">
    <location>
        <begin position="75"/>
        <end position="206"/>
    </location>
</feature>
<dbReference type="InterPro" id="IPR020084">
    <property type="entry name" value="NUDIX_hydrolase_CS"/>
</dbReference>
<evidence type="ECO:0000259" key="3">
    <source>
        <dbReference type="PROSITE" id="PS51462"/>
    </source>
</evidence>
<dbReference type="Proteomes" id="UP000220133">
    <property type="component" value="Chromosome"/>
</dbReference>
<dbReference type="AlphaFoldDB" id="A0A291QVB3"/>
<proteinExistence type="predicted"/>
<reference evidence="4 5" key="1">
    <citation type="submission" date="2017-10" db="EMBL/GenBank/DDBJ databases">
        <title>Paenichitinophaga pekingensis gen. nov., sp. nov., isolated from activated sludge.</title>
        <authorList>
            <person name="Jin D."/>
            <person name="Kong X."/>
            <person name="Deng Y."/>
            <person name="Bai Z."/>
        </authorList>
    </citation>
    <scope>NUCLEOTIDE SEQUENCE [LARGE SCALE GENOMIC DNA]</scope>
    <source>
        <strain evidence="4 5">13</strain>
    </source>
</reference>
<dbReference type="Pfam" id="PF00293">
    <property type="entry name" value="NUDIX"/>
    <property type="match status" value="1"/>
</dbReference>
<dbReference type="PANTHER" id="PTHR43046:SF14">
    <property type="entry name" value="MUTT_NUDIX FAMILY PROTEIN"/>
    <property type="match status" value="1"/>
</dbReference>
<dbReference type="PROSITE" id="PS51462">
    <property type="entry name" value="NUDIX"/>
    <property type="match status" value="1"/>
</dbReference>
<organism evidence="4 5">
    <name type="scientific">Chitinophaga caeni</name>
    <dbReference type="NCBI Taxonomy" id="2029983"/>
    <lineage>
        <taxon>Bacteria</taxon>
        <taxon>Pseudomonadati</taxon>
        <taxon>Bacteroidota</taxon>
        <taxon>Chitinophagia</taxon>
        <taxon>Chitinophagales</taxon>
        <taxon>Chitinophagaceae</taxon>
        <taxon>Chitinophaga</taxon>
    </lineage>
</organism>
<evidence type="ECO:0000256" key="2">
    <source>
        <dbReference type="ARBA" id="ARBA00022801"/>
    </source>
</evidence>
<gene>
    <name evidence="4" type="ORF">COR50_12290</name>
</gene>
<keyword evidence="2" id="KW-0378">Hydrolase</keyword>
<keyword evidence="5" id="KW-1185">Reference proteome</keyword>
<dbReference type="PANTHER" id="PTHR43046">
    <property type="entry name" value="GDP-MANNOSE MANNOSYL HYDROLASE"/>
    <property type="match status" value="1"/>
</dbReference>
<dbReference type="OrthoDB" id="9816289at2"/>
<dbReference type="KEGG" id="cbae:COR50_12290"/>
<dbReference type="Gene3D" id="3.90.79.10">
    <property type="entry name" value="Nucleoside Triphosphate Pyrophosphohydrolase"/>
    <property type="match status" value="1"/>
</dbReference>
<evidence type="ECO:0000256" key="1">
    <source>
        <dbReference type="ARBA" id="ARBA00001946"/>
    </source>
</evidence>
<sequence length="208" mass="23690">MNTVFTIYINERPLYIARSAMEALANYHQGNVFDVPSQQDIEAVIARLEKGDLPGAVLTSPNPQSLLDQVKKLYTEFLAAGGLVLKEPGGEILLMFRRGKWDLPKGKLDDGEDLPTCALREVQEETGLQNVRIDSPLMETYHYYPLEGKKILKHTYWYKMKFTGNELTIPQIEEDILDIQWVKPENITKYIPYTYLNIAAVLEQGLGL</sequence>
<dbReference type="CDD" id="cd03673">
    <property type="entry name" value="NUDIX_Ap6A_hydrolase"/>
    <property type="match status" value="1"/>
</dbReference>
<protein>
    <recommendedName>
        <fullName evidence="3">Nudix hydrolase domain-containing protein</fullName>
    </recommendedName>
</protein>
<dbReference type="PROSITE" id="PS00893">
    <property type="entry name" value="NUDIX_BOX"/>
    <property type="match status" value="1"/>
</dbReference>
<dbReference type="InterPro" id="IPR000086">
    <property type="entry name" value="NUDIX_hydrolase_dom"/>
</dbReference>
<dbReference type="EMBL" id="CP023777">
    <property type="protein sequence ID" value="ATL47880.1"/>
    <property type="molecule type" value="Genomic_DNA"/>
</dbReference>
<evidence type="ECO:0000313" key="5">
    <source>
        <dbReference type="Proteomes" id="UP000220133"/>
    </source>
</evidence>
<evidence type="ECO:0000313" key="4">
    <source>
        <dbReference type="EMBL" id="ATL47880.1"/>
    </source>
</evidence>
<name>A0A291QVB3_9BACT</name>
<dbReference type="RefSeq" id="WP_098194257.1">
    <property type="nucleotide sequence ID" value="NZ_CP023777.1"/>
</dbReference>
<accession>A0A291QVB3</accession>
<dbReference type="GO" id="GO:0016787">
    <property type="term" value="F:hydrolase activity"/>
    <property type="evidence" value="ECO:0007669"/>
    <property type="project" value="UniProtKB-KW"/>
</dbReference>
<dbReference type="InterPro" id="IPR015797">
    <property type="entry name" value="NUDIX_hydrolase-like_dom_sf"/>
</dbReference>